<dbReference type="AlphaFoldDB" id="A0A6S8A5I8"/>
<reference evidence="2" key="1">
    <citation type="submission" date="2021-01" db="EMBL/GenBank/DDBJ databases">
        <authorList>
            <person name="Corre E."/>
            <person name="Pelletier E."/>
            <person name="Niang G."/>
            <person name="Scheremetjew M."/>
            <person name="Finn R."/>
            <person name="Kale V."/>
            <person name="Holt S."/>
            <person name="Cochrane G."/>
            <person name="Meng A."/>
            <person name="Brown T."/>
            <person name="Cohen L."/>
        </authorList>
    </citation>
    <scope>NUCLEOTIDE SEQUENCE</scope>
    <source>
        <strain evidence="2">CCMP1510</strain>
    </source>
</reference>
<gene>
    <name evidence="1" type="ORF">ALAG00032_LOCUS2420</name>
    <name evidence="2" type="ORF">ALAG00032_LOCUS2421</name>
</gene>
<dbReference type="EMBL" id="HBIJ01003473">
    <property type="protein sequence ID" value="CAE0361687.1"/>
    <property type="molecule type" value="Transcribed_RNA"/>
</dbReference>
<evidence type="ECO:0000313" key="1">
    <source>
        <dbReference type="EMBL" id="CAE0361687.1"/>
    </source>
</evidence>
<dbReference type="InterPro" id="IPR036779">
    <property type="entry name" value="LysM_dom_sf"/>
</dbReference>
<dbReference type="EMBL" id="HBIJ01003474">
    <property type="protein sequence ID" value="CAE0361688.1"/>
    <property type="molecule type" value="Transcribed_RNA"/>
</dbReference>
<sequence length="388" mass="43133">MVVEGGVLPWQIDKTIIKPYFNQDVVYEPLPPPPQGWAWKKDDKGNYELVQSSYKKADESDNEVKEDGDFIEHVVLPSDTLAGICLRYKIKKYDLRRHNFFVGENIRSVEILKIPLNKGKTIKKQKESRQVKLQKIKNATKGLGAIEAEFYLDEADGDVVKAIAKARSDDAFEEKAKFHRYLQAAEIEDKICIHLDKATNLKDTGLTTCMHIYVIASLWLEDTFLGKAKSAVTIKTDAWRWSAAQPGSTIELPLRAGVFSDLCLFIQVKAQNDLLDDDHVASSKKIPISRLVDGAIHAIALDSGGDIFLSIHAPASLPRDAVRAVAIAHIDEDSDNPFIPPVLAVAASVPSFSYDASEERLSLSQSSPQQQQQQRMVVTATAYHAPPL</sequence>
<dbReference type="Gene3D" id="3.10.350.10">
    <property type="entry name" value="LysM domain"/>
    <property type="match status" value="1"/>
</dbReference>
<proteinExistence type="predicted"/>
<accession>A0A6S8A5I8</accession>
<name>A0A6S8A5I8_9STRA</name>
<organism evidence="2">
    <name type="scientific">Aureoumbra lagunensis</name>
    <dbReference type="NCBI Taxonomy" id="44058"/>
    <lineage>
        <taxon>Eukaryota</taxon>
        <taxon>Sar</taxon>
        <taxon>Stramenopiles</taxon>
        <taxon>Ochrophyta</taxon>
        <taxon>Pelagophyceae</taxon>
        <taxon>Pelagomonadales</taxon>
        <taxon>Aureoumbra</taxon>
    </lineage>
</organism>
<protein>
    <recommendedName>
        <fullName evidence="3">LysM domain-containing protein</fullName>
    </recommendedName>
</protein>
<evidence type="ECO:0008006" key="3">
    <source>
        <dbReference type="Google" id="ProtNLM"/>
    </source>
</evidence>
<evidence type="ECO:0000313" key="2">
    <source>
        <dbReference type="EMBL" id="CAE0361688.1"/>
    </source>
</evidence>